<feature type="compositionally biased region" description="Polar residues" evidence="4">
    <location>
        <begin position="453"/>
        <end position="471"/>
    </location>
</feature>
<feature type="region of interest" description="Disordered" evidence="4">
    <location>
        <begin position="801"/>
        <end position="877"/>
    </location>
</feature>
<reference evidence="7 8" key="3">
    <citation type="journal article" date="2017" name="G3 (Bethesda)">
        <title>Comparative analysis highlights variable genome content of wheat rusts and divergence of the mating loci.</title>
        <authorList>
            <person name="Cuomo C.A."/>
            <person name="Bakkeren G."/>
            <person name="Khalil H.B."/>
            <person name="Panwar V."/>
            <person name="Joly D."/>
            <person name="Linning R."/>
            <person name="Sakthikumar S."/>
            <person name="Song X."/>
            <person name="Adiconis X."/>
            <person name="Fan L."/>
            <person name="Goldberg J.M."/>
            <person name="Levin J.Z."/>
            <person name="Young S."/>
            <person name="Zeng Q."/>
            <person name="Anikster Y."/>
            <person name="Bruce M."/>
            <person name="Wang M."/>
            <person name="Yin C."/>
            <person name="McCallum B."/>
            <person name="Szabo L.J."/>
            <person name="Hulbert S."/>
            <person name="Chen X."/>
            <person name="Fellers J.P."/>
        </authorList>
    </citation>
    <scope>NUCLEOTIDE SEQUENCE</scope>
    <source>
        <strain evidence="7">isolate 1-1 / race 1 (BBBD)</strain>
        <strain evidence="8">Isolate 1-1 / race 1 (BBBD)</strain>
    </source>
</reference>
<dbReference type="GO" id="GO:0008270">
    <property type="term" value="F:zinc ion binding"/>
    <property type="evidence" value="ECO:0007669"/>
    <property type="project" value="UniProtKB-KW"/>
</dbReference>
<dbReference type="SUPFAM" id="SSF57903">
    <property type="entry name" value="FYVE/PHD zinc finger"/>
    <property type="match status" value="1"/>
</dbReference>
<dbReference type="Proteomes" id="UP000005240">
    <property type="component" value="Unassembled WGS sequence"/>
</dbReference>
<evidence type="ECO:0000256" key="1">
    <source>
        <dbReference type="ARBA" id="ARBA00022723"/>
    </source>
</evidence>
<evidence type="ECO:0000313" key="7">
    <source>
        <dbReference type="EnsemblFungi" id="PTTG_00445-t43_1-p1"/>
    </source>
</evidence>
<keyword evidence="1" id="KW-0479">Metal-binding</keyword>
<feature type="region of interest" description="Disordered" evidence="4">
    <location>
        <begin position="1073"/>
        <end position="1197"/>
    </location>
</feature>
<feature type="domain" description="Zinc finger PHD-type" evidence="5">
    <location>
        <begin position="29"/>
        <end position="80"/>
    </location>
</feature>
<name>A0A180H469_PUCT1</name>
<reference evidence="6" key="2">
    <citation type="submission" date="2016-05" db="EMBL/GenBank/DDBJ databases">
        <title>Comparative analysis highlights variable genome content of wheat rusts and divergence of the mating loci.</title>
        <authorList>
            <person name="Cuomo C.A."/>
            <person name="Bakkeren G."/>
            <person name="Szabo L."/>
            <person name="Khalil H."/>
            <person name="Joly D."/>
            <person name="Goldberg J."/>
            <person name="Young S."/>
            <person name="Zeng Q."/>
            <person name="Fellers J."/>
        </authorList>
    </citation>
    <scope>NUCLEOTIDE SEQUENCE [LARGE SCALE GENOMIC DNA]</scope>
    <source>
        <strain evidence="6">1-1 BBBD Race 1</strain>
    </source>
</reference>
<keyword evidence="2" id="KW-0863">Zinc-finger</keyword>
<accession>A0A180H469</accession>
<feature type="compositionally biased region" description="Polar residues" evidence="4">
    <location>
        <begin position="328"/>
        <end position="350"/>
    </location>
</feature>
<reference evidence="6" key="1">
    <citation type="submission" date="2009-11" db="EMBL/GenBank/DDBJ databases">
        <authorList>
            <consortium name="The Broad Institute Genome Sequencing Platform"/>
            <person name="Ward D."/>
            <person name="Feldgarden M."/>
            <person name="Earl A."/>
            <person name="Young S.K."/>
            <person name="Zeng Q."/>
            <person name="Koehrsen M."/>
            <person name="Alvarado L."/>
            <person name="Berlin A."/>
            <person name="Bochicchio J."/>
            <person name="Borenstein D."/>
            <person name="Chapman S.B."/>
            <person name="Chen Z."/>
            <person name="Engels R."/>
            <person name="Freedman E."/>
            <person name="Gellesch M."/>
            <person name="Goldberg J."/>
            <person name="Griggs A."/>
            <person name="Gujja S."/>
            <person name="Heilman E."/>
            <person name="Heiman D."/>
            <person name="Hepburn T."/>
            <person name="Howarth C."/>
            <person name="Jen D."/>
            <person name="Larson L."/>
            <person name="Lewis B."/>
            <person name="Mehta T."/>
            <person name="Park D."/>
            <person name="Pearson M."/>
            <person name="Roberts A."/>
            <person name="Saif S."/>
            <person name="Shea T."/>
            <person name="Shenoy N."/>
            <person name="Sisk P."/>
            <person name="Stolte C."/>
            <person name="Sykes S."/>
            <person name="Thomson T."/>
            <person name="Walk T."/>
            <person name="White J."/>
            <person name="Yandava C."/>
            <person name="Izard J."/>
            <person name="Baranova O.V."/>
            <person name="Blanton J.M."/>
            <person name="Tanner A.C."/>
            <person name="Dewhirst F.E."/>
            <person name="Haas B."/>
            <person name="Nusbaum C."/>
            <person name="Birren B."/>
        </authorList>
    </citation>
    <scope>NUCLEOTIDE SEQUENCE [LARGE SCALE GENOMIC DNA]</scope>
    <source>
        <strain evidence="6">1-1 BBBD Race 1</strain>
    </source>
</reference>
<feature type="compositionally biased region" description="Polar residues" evidence="4">
    <location>
        <begin position="390"/>
        <end position="399"/>
    </location>
</feature>
<evidence type="ECO:0000256" key="2">
    <source>
        <dbReference type="ARBA" id="ARBA00022771"/>
    </source>
</evidence>
<protein>
    <submittedName>
        <fullName evidence="7">PHD domain-containing protein</fullName>
    </submittedName>
</protein>
<dbReference type="PANTHER" id="PTHR47636:SF1">
    <property type="entry name" value="TRANSCRIPTIONAL REGULATORY PROTEIN RCO1"/>
    <property type="match status" value="1"/>
</dbReference>
<feature type="region of interest" description="Disordered" evidence="4">
    <location>
        <begin position="189"/>
        <end position="225"/>
    </location>
</feature>
<dbReference type="EMBL" id="ADAS02000002">
    <property type="protein sequence ID" value="OAV99810.1"/>
    <property type="molecule type" value="Genomic_DNA"/>
</dbReference>
<dbReference type="InterPro" id="IPR013083">
    <property type="entry name" value="Znf_RING/FYVE/PHD"/>
</dbReference>
<dbReference type="AlphaFoldDB" id="A0A180H469"/>
<feature type="compositionally biased region" description="Polar residues" evidence="4">
    <location>
        <begin position="656"/>
        <end position="696"/>
    </location>
</feature>
<feature type="compositionally biased region" description="Basic and acidic residues" evidence="4">
    <location>
        <begin position="864"/>
        <end position="874"/>
    </location>
</feature>
<dbReference type="GO" id="GO:0006357">
    <property type="term" value="P:regulation of transcription by RNA polymerase II"/>
    <property type="evidence" value="ECO:0007669"/>
    <property type="project" value="TreeGrafter"/>
</dbReference>
<feature type="compositionally biased region" description="Polar residues" evidence="4">
    <location>
        <begin position="293"/>
        <end position="302"/>
    </location>
</feature>
<feature type="compositionally biased region" description="Low complexity" evidence="4">
    <location>
        <begin position="984"/>
        <end position="1005"/>
    </location>
</feature>
<dbReference type="PANTHER" id="PTHR47636">
    <property type="entry name" value="TRANSCRIPTIONAL REGULATORY PROTEIN RCO1"/>
    <property type="match status" value="1"/>
</dbReference>
<dbReference type="InterPro" id="IPR001965">
    <property type="entry name" value="Znf_PHD"/>
</dbReference>
<dbReference type="GO" id="GO:0032221">
    <property type="term" value="C:Rpd3S complex"/>
    <property type="evidence" value="ECO:0007669"/>
    <property type="project" value="TreeGrafter"/>
</dbReference>
<dbReference type="EnsemblFungi" id="PTTG_00445-t43_3">
    <property type="protein sequence ID" value="PTTG_00445-t43_3-p1"/>
    <property type="gene ID" value="PTTG_00445"/>
</dbReference>
<evidence type="ECO:0000259" key="5">
    <source>
        <dbReference type="SMART" id="SM00249"/>
    </source>
</evidence>
<feature type="compositionally biased region" description="Polar residues" evidence="4">
    <location>
        <begin position="407"/>
        <end position="416"/>
    </location>
</feature>
<organism evidence="6">
    <name type="scientific">Puccinia triticina (isolate 1-1 / race 1 (BBBD))</name>
    <name type="common">Brown leaf rust fungus</name>
    <dbReference type="NCBI Taxonomy" id="630390"/>
    <lineage>
        <taxon>Eukaryota</taxon>
        <taxon>Fungi</taxon>
        <taxon>Dikarya</taxon>
        <taxon>Basidiomycota</taxon>
        <taxon>Pucciniomycotina</taxon>
        <taxon>Pucciniomycetes</taxon>
        <taxon>Pucciniales</taxon>
        <taxon>Pucciniaceae</taxon>
        <taxon>Puccinia</taxon>
    </lineage>
</organism>
<evidence type="ECO:0000313" key="8">
    <source>
        <dbReference type="Proteomes" id="UP000005240"/>
    </source>
</evidence>
<feature type="region of interest" description="Disordered" evidence="4">
    <location>
        <begin position="902"/>
        <end position="923"/>
    </location>
</feature>
<feature type="compositionally biased region" description="Polar residues" evidence="4">
    <location>
        <begin position="478"/>
        <end position="541"/>
    </location>
</feature>
<evidence type="ECO:0000256" key="4">
    <source>
        <dbReference type="SAM" id="MobiDB-lite"/>
    </source>
</evidence>
<feature type="compositionally biased region" description="Basic residues" evidence="4">
    <location>
        <begin position="955"/>
        <end position="964"/>
    </location>
</feature>
<dbReference type="EnsemblFungi" id="PTTG_00445-t43_2">
    <property type="protein sequence ID" value="PTTG_00445-t43_2-p1"/>
    <property type="gene ID" value="PTTG_00445"/>
</dbReference>
<sequence length="1197" mass="125771">MKKRADGAKGYLEEPDPYRTKTRDGKTILCFSCGLAASAAKRLGIIGCGACEAHFHLECLDPPLVTLPSFPYKWVCPLHMHKTLPGPQAAQQSRTIPINTLNTPNNGNIDVIVTPQSRTKAKHVEEVIINRVKYQVPENIIILDFWAKLGQSQAVPHTEVLDLPLAPPINQASTSASALSKNARVAQASNFSREDVGSSSSSSDTHIPLSSLPPPPRPSSSTIPQAARSDLSCLLQAAQQVNEAPRSQPSEGLALLGNAASLQSPLTSNLRKSHKKKDIGQPQRTRTRGSARLSKSTSTPSETPDIETAAQKPNTPGQPLAPSLKIPPTTSSASSKHVDSTKPSNSSSPPVNLHLQPHASEGPNPSLRKRKKRSPAHSPSSTTPTDLAATETSLNSTRPANKDASHVQETSLNTIRPPNKDASHVQSTTAINGVIPKMPITVQTVKPDAPRPHTTTTAGVARPNNTASKNPTADKTKLPSNSQGSKDQSIQARVSSAGSLNKQIQSEESAAATSNNHQSPLVPPKTSTGIKTPNPNTTSQHVPKALPNLPMACYNSFAQLIDLRQIRTSSANGKKAASTFTATPSFQSFNSATSSLHQKTSLGQLPKSTLPRQSTSATTTPHVPFDLREKNTAASDTGSVTRPPRKRTRRNHPDPLSQSTNSTHPSNPAESPTVALSTLSISQPFSSTSNTSQTYGMSVDPSLSKATANRGDVPGRTTINRGQKPGKAPPNKAENSLLTSEAPGLKATASGSATVVQSKHRDPAIHVSHPTASSASGSIPLPTSMGPQDTLKRSALVTAAAFDKSSGTGKSAQRHVAPDLMSQSAPQSARLPNDTGNSSPSTSTPKTKAKRKKSVKNPSPLSHLDQKQPAEEGQRNLSLLSRDSASEAADAILLDPRLTASTTNYEMPKAPKPASKPTSSVEGSANLNAKISIALARFENDQGQLPVSTVPAKVPPRKKIKRKSAPATGSTCSSGDPPSMTRGTPSIESTLPPPSTSLSKSSLRPAAAAFVPHPQHPQQSYAPSAPLLSQSSTRPAAAAFVPHPQNPMTLVPQPQRVCPVIGHPNTLAFVPHPQNGPGPFSGSGLPYVPHPQYPGTMRKSGSSSFVLSSRKLSHEGPSSQSQSRRGSLTVHGSSPPLLAATASPGTALPNESKFAGDASRPSSAVGSHSISTPRESVFIPLPLTKPVKTPDSSSSWK</sequence>
<evidence type="ECO:0000256" key="3">
    <source>
        <dbReference type="ARBA" id="ARBA00022833"/>
    </source>
</evidence>
<dbReference type="OrthoDB" id="5876363at2759"/>
<dbReference type="VEuPathDB" id="FungiDB:PTTG_00445"/>
<dbReference type="EMBL" id="ADAS02000002">
    <property type="protein sequence ID" value="OAV99809.1"/>
    <property type="molecule type" value="Genomic_DNA"/>
</dbReference>
<dbReference type="Gene3D" id="3.30.40.10">
    <property type="entry name" value="Zinc/RING finger domain, C3HC4 (zinc finger)"/>
    <property type="match status" value="1"/>
</dbReference>
<dbReference type="STRING" id="630390.A0A180H469"/>
<feature type="compositionally biased region" description="Polar residues" evidence="4">
    <location>
        <begin position="1160"/>
        <end position="1174"/>
    </location>
</feature>
<dbReference type="InterPro" id="IPR011011">
    <property type="entry name" value="Znf_FYVE_PHD"/>
</dbReference>
<dbReference type="InterPro" id="IPR052819">
    <property type="entry name" value="Chromatin_regulatory_protein"/>
</dbReference>
<proteinExistence type="predicted"/>
<gene>
    <name evidence="6" type="ORF">PTTG_00445</name>
</gene>
<keyword evidence="3" id="KW-0862">Zinc</keyword>
<feature type="compositionally biased region" description="Low complexity" evidence="4">
    <location>
        <begin position="1098"/>
        <end position="1127"/>
    </location>
</feature>
<dbReference type="SMART" id="SM00249">
    <property type="entry name" value="PHD"/>
    <property type="match status" value="1"/>
</dbReference>
<reference evidence="7" key="4">
    <citation type="submission" date="2025-05" db="UniProtKB">
        <authorList>
            <consortium name="EnsemblFungi"/>
        </authorList>
    </citation>
    <scope>IDENTIFICATION</scope>
    <source>
        <strain evidence="7">isolate 1-1 / race 1 (BBBD)</strain>
    </source>
</reference>
<feature type="compositionally biased region" description="Polar residues" evidence="4">
    <location>
        <begin position="967"/>
        <end position="976"/>
    </location>
</feature>
<dbReference type="EnsemblFungi" id="PTTG_00445-t43_1">
    <property type="protein sequence ID" value="PTTG_00445-t43_1-p1"/>
    <property type="gene ID" value="PTTG_00445"/>
</dbReference>
<feature type="compositionally biased region" description="Polar residues" evidence="4">
    <location>
        <begin position="591"/>
        <end position="621"/>
    </location>
</feature>
<keyword evidence="8" id="KW-1185">Reference proteome</keyword>
<evidence type="ECO:0000313" key="6">
    <source>
        <dbReference type="EMBL" id="OAV99810.1"/>
    </source>
</evidence>
<dbReference type="EMBL" id="ADAS02000002">
    <property type="protein sequence ID" value="OAV99811.1"/>
    <property type="molecule type" value="Genomic_DNA"/>
</dbReference>
<feature type="region of interest" description="Disordered" evidence="4">
    <location>
        <begin position="947"/>
        <end position="1005"/>
    </location>
</feature>
<feature type="compositionally biased region" description="Low complexity" evidence="4">
    <location>
        <begin position="376"/>
        <end position="385"/>
    </location>
</feature>
<feature type="region of interest" description="Disordered" evidence="4">
    <location>
        <begin position="766"/>
        <end position="789"/>
    </location>
</feature>
<feature type="region of interest" description="Disordered" evidence="4">
    <location>
        <begin position="264"/>
        <end position="544"/>
    </location>
</feature>
<feature type="region of interest" description="Disordered" evidence="4">
    <location>
        <begin position="591"/>
        <end position="736"/>
    </location>
</feature>